<dbReference type="Gramene" id="KFK24136">
    <property type="protein sequence ID" value="KFK24136"/>
    <property type="gene ID" value="AALP_AAs68319U000200"/>
</dbReference>
<gene>
    <name evidence="1" type="ORF">AALP_AAs68319U000200</name>
</gene>
<evidence type="ECO:0000313" key="1">
    <source>
        <dbReference type="EMBL" id="KFK24136.1"/>
    </source>
</evidence>
<name>A0A087G2N4_ARAAL</name>
<dbReference type="Proteomes" id="UP000029120">
    <property type="component" value="Unassembled WGS sequence"/>
</dbReference>
<evidence type="ECO:0000313" key="2">
    <source>
        <dbReference type="Proteomes" id="UP000029120"/>
    </source>
</evidence>
<proteinExistence type="predicted"/>
<accession>A0A087G2N4</accession>
<dbReference type="eggNOG" id="KOG1867">
    <property type="taxonomic scope" value="Eukaryota"/>
</dbReference>
<dbReference type="EMBL" id="KL971838">
    <property type="protein sequence ID" value="KFK24136.1"/>
    <property type="molecule type" value="Genomic_DNA"/>
</dbReference>
<keyword evidence="2" id="KW-1185">Reference proteome</keyword>
<dbReference type="AlphaFoldDB" id="A0A087G2N4"/>
<protein>
    <submittedName>
        <fullName evidence="1">Uncharacterized protein</fullName>
    </submittedName>
</protein>
<organism evidence="1 2">
    <name type="scientific">Arabis alpina</name>
    <name type="common">Alpine rock-cress</name>
    <dbReference type="NCBI Taxonomy" id="50452"/>
    <lineage>
        <taxon>Eukaryota</taxon>
        <taxon>Viridiplantae</taxon>
        <taxon>Streptophyta</taxon>
        <taxon>Embryophyta</taxon>
        <taxon>Tracheophyta</taxon>
        <taxon>Spermatophyta</taxon>
        <taxon>Magnoliopsida</taxon>
        <taxon>eudicotyledons</taxon>
        <taxon>Gunneridae</taxon>
        <taxon>Pentapetalae</taxon>
        <taxon>rosids</taxon>
        <taxon>malvids</taxon>
        <taxon>Brassicales</taxon>
        <taxon>Brassicaceae</taxon>
        <taxon>Arabideae</taxon>
        <taxon>Arabis</taxon>
    </lineage>
</organism>
<sequence>MTLLILGDTERYEAVQSGTSDWCETLPTATGRKRSLRYGTYGYKSFESLYRCIDDGRIKIKLHEIEVPRCSYCSVSLIGIEDFRETLFSACFRVNC</sequence>
<reference evidence="2" key="1">
    <citation type="journal article" date="2015" name="Nat. Plants">
        <title>Genome expansion of Arabis alpina linked with retrotransposition and reduced symmetric DNA methylation.</title>
        <authorList>
            <person name="Willing E.M."/>
            <person name="Rawat V."/>
            <person name="Mandakova T."/>
            <person name="Maumus F."/>
            <person name="James G.V."/>
            <person name="Nordstroem K.J."/>
            <person name="Becker C."/>
            <person name="Warthmann N."/>
            <person name="Chica C."/>
            <person name="Szarzynska B."/>
            <person name="Zytnicki M."/>
            <person name="Albani M.C."/>
            <person name="Kiefer C."/>
            <person name="Bergonzi S."/>
            <person name="Castaings L."/>
            <person name="Mateos J.L."/>
            <person name="Berns M.C."/>
            <person name="Bujdoso N."/>
            <person name="Piofczyk T."/>
            <person name="de Lorenzo L."/>
            <person name="Barrero-Sicilia C."/>
            <person name="Mateos I."/>
            <person name="Piednoel M."/>
            <person name="Hagmann J."/>
            <person name="Chen-Min-Tao R."/>
            <person name="Iglesias-Fernandez R."/>
            <person name="Schuster S.C."/>
            <person name="Alonso-Blanco C."/>
            <person name="Roudier F."/>
            <person name="Carbonero P."/>
            <person name="Paz-Ares J."/>
            <person name="Davis S.J."/>
            <person name="Pecinka A."/>
            <person name="Quesneville H."/>
            <person name="Colot V."/>
            <person name="Lysak M.A."/>
            <person name="Weigel D."/>
            <person name="Coupland G."/>
            <person name="Schneeberger K."/>
        </authorList>
    </citation>
    <scope>NUCLEOTIDE SEQUENCE [LARGE SCALE GENOMIC DNA]</scope>
    <source>
        <strain evidence="2">cv. Pajares</strain>
    </source>
</reference>